<dbReference type="EMBL" id="JAENHM010000030">
    <property type="protein sequence ID" value="MBK1838002.1"/>
    <property type="molecule type" value="Genomic_DNA"/>
</dbReference>
<dbReference type="PANTHER" id="PTHR37423:SF2">
    <property type="entry name" value="MEMBRANE-BOUND LYTIC MUREIN TRANSGLYCOSYLASE C"/>
    <property type="match status" value="1"/>
</dbReference>
<dbReference type="InterPro" id="IPR023346">
    <property type="entry name" value="Lysozyme-like_dom_sf"/>
</dbReference>
<evidence type="ECO:0000313" key="5">
    <source>
        <dbReference type="EMBL" id="MBK1838002.1"/>
    </source>
</evidence>
<feature type="domain" description="Transglycosylase SLT" evidence="4">
    <location>
        <begin position="444"/>
        <end position="553"/>
    </location>
</feature>
<dbReference type="RefSeq" id="WP_200193073.1">
    <property type="nucleotide sequence ID" value="NZ_JAENHM010000030.1"/>
</dbReference>
<gene>
    <name evidence="5" type="ORF">JHL17_11315</name>
</gene>
<comment type="similarity">
    <text evidence="2">Belongs to the virb1 family.</text>
</comment>
<dbReference type="InterPro" id="IPR008258">
    <property type="entry name" value="Transglycosylase_SLT_dom_1"/>
</dbReference>
<comment type="caution">
    <text evidence="5">The sequence shown here is derived from an EMBL/GenBank/DDBJ whole genome shotgun (WGS) entry which is preliminary data.</text>
</comment>
<comment type="similarity">
    <text evidence="1">Belongs to the transglycosylase Slt family.</text>
</comment>
<dbReference type="PANTHER" id="PTHR37423">
    <property type="entry name" value="SOLUBLE LYTIC MUREIN TRANSGLYCOSYLASE-RELATED"/>
    <property type="match status" value="1"/>
</dbReference>
<accession>A0ABS1F3L7</accession>
<protein>
    <submittedName>
        <fullName evidence="5">Lytic transglycosylase domain-containing protein</fullName>
    </submittedName>
</protein>
<dbReference type="CDD" id="cd00254">
    <property type="entry name" value="LT-like"/>
    <property type="match status" value="1"/>
</dbReference>
<evidence type="ECO:0000256" key="3">
    <source>
        <dbReference type="SAM" id="MobiDB-lite"/>
    </source>
</evidence>
<evidence type="ECO:0000256" key="1">
    <source>
        <dbReference type="ARBA" id="ARBA00007734"/>
    </source>
</evidence>
<dbReference type="Gene3D" id="1.10.530.10">
    <property type="match status" value="1"/>
</dbReference>
<sequence length="626" mass="65459">MGNTFQIIIGAKDQATPVIGKVQSQLGKVPGVVDSVRSSVDQLGESSGWTKVGRGVAEIASATSNLARGFGMANGAGGLLGLMTVAGQAALVDRWGKVGVATANAAGGIGIAAGRLRTLQGAAKLAGLSADDMTNSMAGMATTLQDAAYGRNREAAAMLNGLGITVRRAANGTWDLEHAFRSLSAVIAKQKSPQTQALIAQTFKAEALLPILRKGTEGWDAYIKEIERLGAVSEETQRNSEELGISLNKLHVAVDGFWTALEGRMNQRYGGAIDKITNLTAANKENIASWADLTSQVGMAYSALSTVATLAGEGSIWGRLSLLARAGLAGPWGIIAAGGYAAYSTAPEQNKKIVIRKETPEEKKAAEDSWWPSWLPSIGFSSKSPDASPSQNPADNQPPSWRPSWLPNMGIVWKGQGAVDKAASNSVTPSPGFGAGVRKWDPQIEAMAAKYGVSPDLVRRIMQQESGGRTHDKNGNPLTSSAGAIGLMQVMPGTFADMARRYGIKGRITDPDANIEAGVAYLAEQMKRFGNEAAAAMAYNAGPERARQRIEEGKPLPSETQNYVASIAAMQRQQPQAAAGGGEQKVNVTVTLGGNVPEGTSAAAQTGAGTAVPTRIEYAMPSFARP</sequence>
<evidence type="ECO:0000259" key="4">
    <source>
        <dbReference type="Pfam" id="PF01464"/>
    </source>
</evidence>
<dbReference type="SUPFAM" id="SSF53955">
    <property type="entry name" value="Lysozyme-like"/>
    <property type="match status" value="1"/>
</dbReference>
<dbReference type="Proteomes" id="UP000652760">
    <property type="component" value="Unassembled WGS sequence"/>
</dbReference>
<evidence type="ECO:0000313" key="6">
    <source>
        <dbReference type="Proteomes" id="UP000652760"/>
    </source>
</evidence>
<reference evidence="6" key="1">
    <citation type="submission" date="2021-01" db="EMBL/GenBank/DDBJ databases">
        <title>Genome public.</title>
        <authorList>
            <person name="Liu C."/>
            <person name="Sun Q."/>
        </authorList>
    </citation>
    <scope>NUCLEOTIDE SEQUENCE [LARGE SCALE GENOMIC DNA]</scope>
    <source>
        <strain evidence="6">YIM B02556</strain>
    </source>
</reference>
<keyword evidence="6" id="KW-1185">Reference proteome</keyword>
<organism evidence="5 6">
    <name type="scientific">Azospirillum endophyticum</name>
    <dbReference type="NCBI Taxonomy" id="2800326"/>
    <lineage>
        <taxon>Bacteria</taxon>
        <taxon>Pseudomonadati</taxon>
        <taxon>Pseudomonadota</taxon>
        <taxon>Alphaproteobacteria</taxon>
        <taxon>Rhodospirillales</taxon>
        <taxon>Azospirillaceae</taxon>
        <taxon>Azospirillum</taxon>
    </lineage>
</organism>
<feature type="compositionally biased region" description="Polar residues" evidence="3">
    <location>
        <begin position="381"/>
        <end position="399"/>
    </location>
</feature>
<dbReference type="Pfam" id="PF01464">
    <property type="entry name" value="SLT"/>
    <property type="match status" value="1"/>
</dbReference>
<name>A0ABS1F3L7_9PROT</name>
<evidence type="ECO:0000256" key="2">
    <source>
        <dbReference type="ARBA" id="ARBA00009387"/>
    </source>
</evidence>
<proteinExistence type="inferred from homology"/>
<feature type="region of interest" description="Disordered" evidence="3">
    <location>
        <begin position="381"/>
        <end position="403"/>
    </location>
</feature>